<dbReference type="PROSITE" id="PS50076">
    <property type="entry name" value="DNAJ_2"/>
    <property type="match status" value="1"/>
</dbReference>
<dbReference type="OMA" id="SARYNYA"/>
<protein>
    <recommendedName>
        <fullName evidence="3">J domain-containing protein</fullName>
    </recommendedName>
</protein>
<dbReference type="KEGG" id="cci:CC1G_03990"/>
<dbReference type="SMART" id="SM00271">
    <property type="entry name" value="DnaJ"/>
    <property type="match status" value="1"/>
</dbReference>
<feature type="transmembrane region" description="Helical" evidence="2">
    <location>
        <begin position="222"/>
        <end position="243"/>
    </location>
</feature>
<dbReference type="GeneID" id="6007560"/>
<dbReference type="HOGENOM" id="CLU_927538_0_0_1"/>
<evidence type="ECO:0000313" key="5">
    <source>
        <dbReference type="Proteomes" id="UP000001861"/>
    </source>
</evidence>
<keyword evidence="5" id="KW-1185">Reference proteome</keyword>
<accession>A8N8E3</accession>
<organism evidence="4 5">
    <name type="scientific">Coprinopsis cinerea (strain Okayama-7 / 130 / ATCC MYA-4618 / FGSC 9003)</name>
    <name type="common">Inky cap fungus</name>
    <name type="synonym">Hormographiella aspergillata</name>
    <dbReference type="NCBI Taxonomy" id="240176"/>
    <lineage>
        <taxon>Eukaryota</taxon>
        <taxon>Fungi</taxon>
        <taxon>Dikarya</taxon>
        <taxon>Basidiomycota</taxon>
        <taxon>Agaricomycotina</taxon>
        <taxon>Agaricomycetes</taxon>
        <taxon>Agaricomycetidae</taxon>
        <taxon>Agaricales</taxon>
        <taxon>Agaricineae</taxon>
        <taxon>Psathyrellaceae</taxon>
        <taxon>Coprinopsis</taxon>
    </lineage>
</organism>
<dbReference type="InParanoid" id="A8N8E3"/>
<dbReference type="Proteomes" id="UP000001861">
    <property type="component" value="Unassembled WGS sequence"/>
</dbReference>
<dbReference type="AlphaFoldDB" id="A8N8E3"/>
<feature type="region of interest" description="Disordered" evidence="1">
    <location>
        <begin position="264"/>
        <end position="300"/>
    </location>
</feature>
<feature type="region of interest" description="Disordered" evidence="1">
    <location>
        <begin position="75"/>
        <end position="98"/>
    </location>
</feature>
<evidence type="ECO:0000313" key="4">
    <source>
        <dbReference type="EMBL" id="EAU90721.2"/>
    </source>
</evidence>
<feature type="compositionally biased region" description="Basic and acidic residues" evidence="1">
    <location>
        <begin position="264"/>
        <end position="276"/>
    </location>
</feature>
<sequence>MATSTLAKRTRFPLILDTSRQGFELEQTYSLRSIHCFLVNGEGDKTTAPRAAVSGRRRSEWSRPGSRTYATVVDDAAQGQPPKSPYPYPTHPSPSAHQIFHLPPGATQAQIKARYYELVRCHHPDSHHCRVLPPQVAHARFQSIVAAYDYLRGKASSHLPGARSYGWNGSQSNFDPYLHELARRRRAQQAAREEQSWYTGFAAPKGCQAEDYKEDGIKERTIFVLGIIALIIGVYPSFVLYPFQLDKNHKAAVVNLAQARSEAREFGSERRAEIRKRVQAMNKSAPEAPSATGESQGPAP</sequence>
<dbReference type="InterPro" id="IPR036869">
    <property type="entry name" value="J_dom_sf"/>
</dbReference>
<gene>
    <name evidence="4" type="ORF">CC1G_03990</name>
</gene>
<dbReference type="RefSeq" id="XP_001831099.2">
    <property type="nucleotide sequence ID" value="XM_001831047.2"/>
</dbReference>
<evidence type="ECO:0000256" key="2">
    <source>
        <dbReference type="SAM" id="Phobius"/>
    </source>
</evidence>
<feature type="compositionally biased region" description="Pro residues" evidence="1">
    <location>
        <begin position="82"/>
        <end position="92"/>
    </location>
</feature>
<keyword evidence="2" id="KW-1133">Transmembrane helix</keyword>
<dbReference type="CDD" id="cd06257">
    <property type="entry name" value="DnaJ"/>
    <property type="match status" value="1"/>
</dbReference>
<proteinExistence type="predicted"/>
<dbReference type="EMBL" id="AACS02000007">
    <property type="protein sequence ID" value="EAU90721.2"/>
    <property type="molecule type" value="Genomic_DNA"/>
</dbReference>
<dbReference type="eggNOG" id="ENOG502RB5D">
    <property type="taxonomic scope" value="Eukaryota"/>
</dbReference>
<comment type="caution">
    <text evidence="4">The sequence shown here is derived from an EMBL/GenBank/DDBJ whole genome shotgun (WGS) entry which is preliminary data.</text>
</comment>
<dbReference type="OrthoDB" id="445556at2759"/>
<keyword evidence="2" id="KW-0472">Membrane</keyword>
<keyword evidence="2" id="KW-0812">Transmembrane</keyword>
<evidence type="ECO:0000256" key="1">
    <source>
        <dbReference type="SAM" id="MobiDB-lite"/>
    </source>
</evidence>
<evidence type="ECO:0000259" key="3">
    <source>
        <dbReference type="PROSITE" id="PS50076"/>
    </source>
</evidence>
<reference evidence="4 5" key="1">
    <citation type="journal article" date="2010" name="Proc. Natl. Acad. Sci. U.S.A.">
        <title>Insights into evolution of multicellular fungi from the assembled chromosomes of the mushroom Coprinopsis cinerea (Coprinus cinereus).</title>
        <authorList>
            <person name="Stajich J.E."/>
            <person name="Wilke S.K."/>
            <person name="Ahren D."/>
            <person name="Au C.H."/>
            <person name="Birren B.W."/>
            <person name="Borodovsky M."/>
            <person name="Burns C."/>
            <person name="Canback B."/>
            <person name="Casselton L.A."/>
            <person name="Cheng C.K."/>
            <person name="Deng J."/>
            <person name="Dietrich F.S."/>
            <person name="Fargo D.C."/>
            <person name="Farman M.L."/>
            <person name="Gathman A.C."/>
            <person name="Goldberg J."/>
            <person name="Guigo R."/>
            <person name="Hoegger P.J."/>
            <person name="Hooker J.B."/>
            <person name="Huggins A."/>
            <person name="James T.Y."/>
            <person name="Kamada T."/>
            <person name="Kilaru S."/>
            <person name="Kodira C."/>
            <person name="Kues U."/>
            <person name="Kupfer D."/>
            <person name="Kwan H.S."/>
            <person name="Lomsadze A."/>
            <person name="Li W."/>
            <person name="Lilly W.W."/>
            <person name="Ma L.J."/>
            <person name="Mackey A.J."/>
            <person name="Manning G."/>
            <person name="Martin F."/>
            <person name="Muraguchi H."/>
            <person name="Natvig D.O."/>
            <person name="Palmerini H."/>
            <person name="Ramesh M.A."/>
            <person name="Rehmeyer C.J."/>
            <person name="Roe B.A."/>
            <person name="Shenoy N."/>
            <person name="Stanke M."/>
            <person name="Ter-Hovhannisyan V."/>
            <person name="Tunlid A."/>
            <person name="Velagapudi R."/>
            <person name="Vision T.J."/>
            <person name="Zeng Q."/>
            <person name="Zolan M.E."/>
            <person name="Pukkila P.J."/>
        </authorList>
    </citation>
    <scope>NUCLEOTIDE SEQUENCE [LARGE SCALE GENOMIC DNA]</scope>
    <source>
        <strain evidence="5">Okayama-7 / 130 / ATCC MYA-4618 / FGSC 9003</strain>
    </source>
</reference>
<dbReference type="Pfam" id="PF00226">
    <property type="entry name" value="DnaJ"/>
    <property type="match status" value="1"/>
</dbReference>
<dbReference type="SUPFAM" id="SSF46565">
    <property type="entry name" value="Chaperone J-domain"/>
    <property type="match status" value="1"/>
</dbReference>
<feature type="domain" description="J" evidence="3">
    <location>
        <begin position="95"/>
        <end position="178"/>
    </location>
</feature>
<dbReference type="Gene3D" id="1.10.287.110">
    <property type="entry name" value="DnaJ domain"/>
    <property type="match status" value="1"/>
</dbReference>
<name>A8N8E3_COPC7</name>
<dbReference type="InterPro" id="IPR001623">
    <property type="entry name" value="DnaJ_domain"/>
</dbReference>
<dbReference type="STRING" id="240176.A8N8E3"/>
<dbReference type="VEuPathDB" id="FungiDB:CC1G_03990"/>